<dbReference type="SMART" id="SM00823">
    <property type="entry name" value="PKS_PP"/>
    <property type="match status" value="1"/>
</dbReference>
<dbReference type="InterPro" id="IPR045851">
    <property type="entry name" value="AMP-bd_C_sf"/>
</dbReference>
<dbReference type="Pfam" id="PF00501">
    <property type="entry name" value="AMP-binding"/>
    <property type="match status" value="1"/>
</dbReference>
<dbReference type="Gene3D" id="3.30.300.30">
    <property type="match status" value="1"/>
</dbReference>
<dbReference type="PANTHER" id="PTHR43775:SF37">
    <property type="entry name" value="SI:DKEY-61P9.11"/>
    <property type="match status" value="1"/>
</dbReference>
<keyword evidence="2" id="KW-0597">Phosphoprotein</keyword>
<organism evidence="6 7">
    <name type="scientific">Paenibacillus amylolyticus</name>
    <dbReference type="NCBI Taxonomy" id="1451"/>
    <lineage>
        <taxon>Bacteria</taxon>
        <taxon>Bacillati</taxon>
        <taxon>Bacillota</taxon>
        <taxon>Bacilli</taxon>
        <taxon>Bacillales</taxon>
        <taxon>Paenibacillaceae</taxon>
        <taxon>Paenibacillus</taxon>
    </lineage>
</organism>
<dbReference type="SUPFAM" id="SSF56801">
    <property type="entry name" value="Acetyl-CoA synthetase-like"/>
    <property type="match status" value="1"/>
</dbReference>
<dbReference type="InterPro" id="IPR020806">
    <property type="entry name" value="PKS_PP-bd"/>
</dbReference>
<dbReference type="InterPro" id="IPR016039">
    <property type="entry name" value="Thiolase-like"/>
</dbReference>
<dbReference type="InterPro" id="IPR000873">
    <property type="entry name" value="AMP-dep_synth/lig_dom"/>
</dbReference>
<dbReference type="SUPFAM" id="SSF47336">
    <property type="entry name" value="ACP-like"/>
    <property type="match status" value="1"/>
</dbReference>
<dbReference type="Gene3D" id="3.40.47.10">
    <property type="match status" value="1"/>
</dbReference>
<evidence type="ECO:0000256" key="3">
    <source>
        <dbReference type="ARBA" id="ARBA00022679"/>
    </source>
</evidence>
<evidence type="ECO:0000259" key="5">
    <source>
        <dbReference type="PROSITE" id="PS52004"/>
    </source>
</evidence>
<dbReference type="CDD" id="cd00833">
    <property type="entry name" value="PKS"/>
    <property type="match status" value="1"/>
</dbReference>
<evidence type="ECO:0000259" key="4">
    <source>
        <dbReference type="PROSITE" id="PS50075"/>
    </source>
</evidence>
<dbReference type="EMBL" id="CP145892">
    <property type="protein sequence ID" value="WWP19105.1"/>
    <property type="molecule type" value="Genomic_DNA"/>
</dbReference>
<dbReference type="InterPro" id="IPR032821">
    <property type="entry name" value="PKS_assoc"/>
</dbReference>
<protein>
    <submittedName>
        <fullName evidence="6">Beta-ketoacyl synthase N-terminal-like domain-containing protein</fullName>
    </submittedName>
</protein>
<dbReference type="Pfam" id="PF16197">
    <property type="entry name" value="KAsynt_C_assoc"/>
    <property type="match status" value="1"/>
</dbReference>
<dbReference type="RefSeq" id="WP_338706646.1">
    <property type="nucleotide sequence ID" value="NZ_CP145892.1"/>
</dbReference>
<keyword evidence="3" id="KW-0808">Transferase</keyword>
<dbReference type="PROSITE" id="PS00455">
    <property type="entry name" value="AMP_BINDING"/>
    <property type="match status" value="1"/>
</dbReference>
<gene>
    <name evidence="6" type="ORF">V6668_21800</name>
</gene>
<dbReference type="InterPro" id="IPR042099">
    <property type="entry name" value="ANL_N_sf"/>
</dbReference>
<evidence type="ECO:0000256" key="2">
    <source>
        <dbReference type="ARBA" id="ARBA00022553"/>
    </source>
</evidence>
<dbReference type="Proteomes" id="UP001364764">
    <property type="component" value="Chromosome"/>
</dbReference>
<dbReference type="InterPro" id="IPR050091">
    <property type="entry name" value="PKS_NRPS_Biosynth_Enz"/>
</dbReference>
<dbReference type="SUPFAM" id="SSF53901">
    <property type="entry name" value="Thiolase-like"/>
    <property type="match status" value="1"/>
</dbReference>
<dbReference type="Pfam" id="PF00109">
    <property type="entry name" value="ketoacyl-synt"/>
    <property type="match status" value="1"/>
</dbReference>
<name>A0ABD8ANW6_PAEAM</name>
<dbReference type="InterPro" id="IPR009081">
    <property type="entry name" value="PP-bd_ACP"/>
</dbReference>
<accession>A0ABD8ANW6</accession>
<proteinExistence type="predicted"/>
<keyword evidence="1" id="KW-0596">Phosphopantetheine</keyword>
<feature type="domain" description="Carrier" evidence="4">
    <location>
        <begin position="596"/>
        <end position="673"/>
    </location>
</feature>
<dbReference type="Pfam" id="PF00550">
    <property type="entry name" value="PP-binding"/>
    <property type="match status" value="1"/>
</dbReference>
<dbReference type="GeneID" id="93478159"/>
<dbReference type="InterPro" id="IPR020841">
    <property type="entry name" value="PKS_Beta-ketoAc_synthase_dom"/>
</dbReference>
<evidence type="ECO:0000313" key="6">
    <source>
        <dbReference type="EMBL" id="WWP19105.1"/>
    </source>
</evidence>
<dbReference type="InterPro" id="IPR036736">
    <property type="entry name" value="ACP-like_sf"/>
</dbReference>
<dbReference type="Pfam" id="PF02801">
    <property type="entry name" value="Ketoacyl-synt_C"/>
    <property type="match status" value="1"/>
</dbReference>
<feature type="domain" description="Ketosynthase family 3 (KS3)" evidence="5">
    <location>
        <begin position="692"/>
        <end position="1114"/>
    </location>
</feature>
<dbReference type="PROSITE" id="PS50075">
    <property type="entry name" value="CARRIER"/>
    <property type="match status" value="1"/>
</dbReference>
<evidence type="ECO:0000256" key="1">
    <source>
        <dbReference type="ARBA" id="ARBA00022450"/>
    </source>
</evidence>
<dbReference type="InterPro" id="IPR014030">
    <property type="entry name" value="Ketoacyl_synth_N"/>
</dbReference>
<sequence length="1399" mass="155216">MSSKSIQRGPELIVPEHYSTVAEMLIYIADTHPEKGMTYISSSGDEQFESYPELLMQSRKYLQSLQEQGIQQGQVVILEIDQSQEFYRTFWACMLGGIIVAPVSPPAAWEPGSAGLEKFTKVWEVLGRPVVIVEEAYMPKYKQLAESPVFKGLMLISVNQLQAGQQMADLCPTSPDDIVFLQFSSGSTGIPKGVQLTNHNIIANSIACKTFLGAEEGDNVFTWLPHTHDMGIFGQHLTPVLSGANIMVMSPYTFVRSPYLFLRKITEHQGKWFCCTNFGFEWMVQKIPDSKLSTLDLSSLRMTLNGAEPISTSVIERFVKKFSSCGYRPNMMFPAYGMAEATVGVCTSRLGEEPRIERISRTRLVQEGLAVPVQLPSSDSHTSDVIEFVHEGYPMTGIQIRIADEQGEVLDERVVGEIQIRGESVTSGYYSLPEINREMYVDGWLRTGDLGYMADGSLVVSGRIKDIVFIRGQNHYAHDLEEILYQNSSIPRGNLTVVGHFNSLKQVEELLVFVKYKSGAPQFLEVRQDLIQRMRAGLGIEITHVLPIKVIPKTTSGKVQRFMLRNEYERGVFTKDIAAIEELIRENTQQQGHETVSASSLEYTVRKAWAEILQLPAGKIEMDTSFLALGGNSILSYQLLDKLSAHMGRELGQELLVFCSTVREMVEYLQELPAETKGFEQAETTDNHLNVHRAIAITGLSLRLPDADTQEQFWGNLVNGLDSVDRVSLERATRSKQPGWDDWIGELKQPDTFDHEFFEIPSEQAAFMDPQHRKLLEVAHEALEDAGMLVDHEDKRDVGVYVGINPSTYFDLVIDYMNRSLGKAVHSHAMVGNMSNIAAASISHMYNFTGPALSIDTACSSFLVALTQAVAAIQDKRISGAVVGGANILATPHVHQLSRNAGICSSTQHTKVFDREADGSVLGEGAVVVYLEPLTEAIRNNKHVYGVIRGTAVNNDGYSLGIMAPNPQGQYEVLRAAYRDANLNPSEISYIEAHGSGTRIGDPIEVNALLRLFREKGYTSDNSIGLGSVKTNIGHLFAASSGASLAKVLLSMQHGELAPSLHMDNPNPALRLEQSPFHIVSEHKTWDVPEGKTRKAGISSFGLGGTNAHIVLEEWKAPVRTAAPARGQLLTFSAKSEQALKKLIDNTEQYVKKHADLALEDLCFTRNRYRKHYRYRAAVAVSSTGEWNIEEMEFGFKPRNRAARVNIVVGGHEIRGEDEAQARKVIRPDDSNEDTVSTLNYWVTLLETLVRLVPSIQEIRGIAAGEELVSSLHLDGEEHHSAHASQSTPVNNRVTLDSLQDTPGKMPNADIVIMIAADQTVQQLEYSGKESFIRLSTEPTLTMEDQLALLLGQLYVRGAALDWEQLHPNGSGQIVHLPAHPFEPYVHWIDVNQGTEVMI</sequence>
<reference evidence="6 7" key="1">
    <citation type="submission" date="2024-02" db="EMBL/GenBank/DDBJ databases">
        <title>Complete sequences of two Paenibacillus sp. strains and one Lysinibacillus strain isolated from the environment on STAA medium highlight biotechnological potential.</title>
        <authorList>
            <person name="Attere S.A."/>
            <person name="Piche L.C."/>
            <person name="Intertaglia L."/>
            <person name="Lami R."/>
            <person name="Charette S.J."/>
            <person name="Vincent A.T."/>
        </authorList>
    </citation>
    <scope>NUCLEOTIDE SEQUENCE [LARGE SCALE GENOMIC DNA]</scope>
    <source>
        <strain evidence="6 7">Y5S-7</strain>
    </source>
</reference>
<dbReference type="InterPro" id="IPR014031">
    <property type="entry name" value="Ketoacyl_synth_C"/>
</dbReference>
<dbReference type="Gene3D" id="3.30.70.3290">
    <property type="match status" value="1"/>
</dbReference>
<dbReference type="PANTHER" id="PTHR43775">
    <property type="entry name" value="FATTY ACID SYNTHASE"/>
    <property type="match status" value="1"/>
</dbReference>
<dbReference type="PROSITE" id="PS52004">
    <property type="entry name" value="KS3_2"/>
    <property type="match status" value="1"/>
</dbReference>
<dbReference type="InterPro" id="IPR020845">
    <property type="entry name" value="AMP-binding_CS"/>
</dbReference>
<dbReference type="Gene3D" id="3.40.50.12780">
    <property type="entry name" value="N-terminal domain of ligase-like"/>
    <property type="match status" value="1"/>
</dbReference>
<dbReference type="GO" id="GO:0016740">
    <property type="term" value="F:transferase activity"/>
    <property type="evidence" value="ECO:0007669"/>
    <property type="project" value="UniProtKB-KW"/>
</dbReference>
<dbReference type="Gene3D" id="1.10.1240.100">
    <property type="match status" value="1"/>
</dbReference>
<dbReference type="SMART" id="SM00825">
    <property type="entry name" value="PKS_KS"/>
    <property type="match status" value="1"/>
</dbReference>
<dbReference type="Gene3D" id="1.10.1200.10">
    <property type="entry name" value="ACP-like"/>
    <property type="match status" value="1"/>
</dbReference>
<evidence type="ECO:0000313" key="7">
    <source>
        <dbReference type="Proteomes" id="UP001364764"/>
    </source>
</evidence>